<dbReference type="Proteomes" id="UP001500620">
    <property type="component" value="Unassembled WGS sequence"/>
</dbReference>
<gene>
    <name evidence="1" type="ORF">GCM10022255_007260</name>
</gene>
<evidence type="ECO:0000313" key="2">
    <source>
        <dbReference type="Proteomes" id="UP001500620"/>
    </source>
</evidence>
<reference evidence="2" key="1">
    <citation type="journal article" date="2019" name="Int. J. Syst. Evol. Microbiol.">
        <title>The Global Catalogue of Microorganisms (GCM) 10K type strain sequencing project: providing services to taxonomists for standard genome sequencing and annotation.</title>
        <authorList>
            <consortium name="The Broad Institute Genomics Platform"/>
            <consortium name="The Broad Institute Genome Sequencing Center for Infectious Disease"/>
            <person name="Wu L."/>
            <person name="Ma J."/>
        </authorList>
    </citation>
    <scope>NUCLEOTIDE SEQUENCE [LARGE SCALE GENOMIC DNA]</scope>
    <source>
        <strain evidence="2">JCM 17441</strain>
    </source>
</reference>
<evidence type="ECO:0000313" key="1">
    <source>
        <dbReference type="EMBL" id="GAA4244388.1"/>
    </source>
</evidence>
<dbReference type="InterPro" id="IPR037883">
    <property type="entry name" value="Knr4/Smi1-like_sf"/>
</dbReference>
<dbReference type="Pfam" id="PF14568">
    <property type="entry name" value="SUKH_6"/>
    <property type="match status" value="1"/>
</dbReference>
<keyword evidence="2" id="KW-1185">Reference proteome</keyword>
<dbReference type="SUPFAM" id="SSF160631">
    <property type="entry name" value="SMI1/KNR4-like"/>
    <property type="match status" value="1"/>
</dbReference>
<dbReference type="Gene3D" id="3.40.1580.10">
    <property type="entry name" value="SMI1/KNR4-like"/>
    <property type="match status" value="1"/>
</dbReference>
<evidence type="ECO:0008006" key="3">
    <source>
        <dbReference type="Google" id="ProtNLM"/>
    </source>
</evidence>
<organism evidence="1 2">
    <name type="scientific">Dactylosporangium darangshiense</name>
    <dbReference type="NCBI Taxonomy" id="579108"/>
    <lineage>
        <taxon>Bacteria</taxon>
        <taxon>Bacillati</taxon>
        <taxon>Actinomycetota</taxon>
        <taxon>Actinomycetes</taxon>
        <taxon>Micromonosporales</taxon>
        <taxon>Micromonosporaceae</taxon>
        <taxon>Dactylosporangium</taxon>
    </lineage>
</organism>
<dbReference type="EMBL" id="BAABAT010000001">
    <property type="protein sequence ID" value="GAA4244388.1"/>
    <property type="molecule type" value="Genomic_DNA"/>
</dbReference>
<protein>
    <recommendedName>
        <fullName evidence="3">Knr4/Smi1-like domain-containing protein</fullName>
    </recommendedName>
</protein>
<sequence length="291" mass="32445">MRIERFEFSVDSVEAVPDGWRLEGEPGYHPRHWARPGERFRLACEEHGRRQRDVELVVVDLTESYAIVSGTGGDLLRPDDIVSGERSVADLAETRRTPAEAAAHLAEILDLPPLADSAGNGKDWSAVETELGVTLPGDYKAFIDAYGPGSVDDHVHVCAPDAAEEWADLVRQNSYAHECVGAEFFGRGNWRRDWHLGDASHWNPDREDIPSWFEPGDDLISWGHTGNGDFLFWHVKPGTDPDNWPVMLKEEGPLWEQYGAGFATALADLLTGDIQSEYLSRWLGGPHSYGR</sequence>
<comment type="caution">
    <text evidence="1">The sequence shown here is derived from an EMBL/GenBank/DDBJ whole genome shotgun (WGS) entry which is preliminary data.</text>
</comment>
<proteinExistence type="predicted"/>
<name>A0ABP8CXH9_9ACTN</name>
<accession>A0ABP8CXH9</accession>